<dbReference type="Proteomes" id="UP000470213">
    <property type="component" value="Unassembled WGS sequence"/>
</dbReference>
<accession>A0A7X5LPS6</accession>
<evidence type="ECO:0000313" key="2">
    <source>
        <dbReference type="Proteomes" id="UP000470213"/>
    </source>
</evidence>
<sequence>MVAKKKRTVKGVKARADLLDGLLIPESSSHPTLKALWYKLKSTSFAEYSTANRKLLVSQYNRYYEFLQAHGYLSIEDSPITLFNEYGVFINRESGVKPYRLVNPIVLLSKTYLSDNAAQIETEEYDFLVRAIENFNLQRDQAEKKLTLAFLFEACPYTDVELLISLRLICAHIITTEYEAKKDLLHNNHLEKHIEKVFSQSKRNARSIDFGRYDAWSSSKQFKKIYEPVMRAIYESQSDIAKERLLTSIFLNRGIEDILDSDNIEEIYNNFITVRDTKRPLRLSKRNIIDIKKRVNSSRKSIRHLAEKYGYGDKEKTIGDLIKNPSRKSRVIDKETIEVIKEEYLKSPVYTKRDAARDYGVSSYTITDIFKRDIEQLFYDYKITRAASPYYKVRFSIPKITDHLATSGWTLSCYNLDDFIFPDQTQQWALMCLLASDGVQTSGMQRLLLNDCIRTESISGKKSIQFNYVKGRANANFSTALYSNSDRPRIFYQAYEVCYQTIKRAYQYSNEKSTQLFFQTDIPNSLRRFLSSSKSAELRMRLFNPNSVLRKTLEKRLSSKQVEPALWLLRKISDSDSINLLPSTIRETFVAVTGVSTGYGSRGYASARLSAHNEKTHKLTYLDRYPAIVKEQLSNTPSMAIRIGQLMEKQSNAIEKLARNNISITVSEAKRALGLGSINDNLSIFDSQKYKLGLCGEISLDKKKIYLATPGSAALIIKRLQHLKNEVPAVISHQRNVGPIFEKLVMDFILLSEVLSKFPKEIVAKGEKLYLKLPEELFPPQL</sequence>
<dbReference type="EMBL" id="JAAAWN010000029">
    <property type="protein sequence ID" value="NDV92794.1"/>
    <property type="molecule type" value="Genomic_DNA"/>
</dbReference>
<dbReference type="RefSeq" id="WP_163087846.1">
    <property type="nucleotide sequence ID" value="NZ_JAAAWN010000029.1"/>
</dbReference>
<name>A0A7X5LPS6_9ALTE</name>
<reference evidence="1 2" key="1">
    <citation type="submission" date="2020-01" db="EMBL/GenBank/DDBJ databases">
        <authorList>
            <person name="Chen J."/>
            <person name="Zhu S."/>
            <person name="Yang J."/>
        </authorList>
    </citation>
    <scope>NUCLEOTIDE SEQUENCE [LARGE SCALE GENOMIC DNA]</scope>
    <source>
        <strain evidence="1 2">345S023</strain>
    </source>
</reference>
<dbReference type="AlphaFoldDB" id="A0A7X5LPS6"/>
<keyword evidence="2" id="KW-1185">Reference proteome</keyword>
<protein>
    <submittedName>
        <fullName evidence="1">Uncharacterized protein</fullName>
    </submittedName>
</protein>
<organism evidence="1 2">
    <name type="scientific">Alteromonas profundi</name>
    <dbReference type="NCBI Taxonomy" id="2696062"/>
    <lineage>
        <taxon>Bacteria</taxon>
        <taxon>Pseudomonadati</taxon>
        <taxon>Pseudomonadota</taxon>
        <taxon>Gammaproteobacteria</taxon>
        <taxon>Alteromonadales</taxon>
        <taxon>Alteromonadaceae</taxon>
        <taxon>Alteromonas/Salinimonas group</taxon>
        <taxon>Alteromonas</taxon>
    </lineage>
</organism>
<proteinExistence type="predicted"/>
<gene>
    <name evidence="1" type="ORF">GTH32_16610</name>
</gene>
<evidence type="ECO:0000313" key="1">
    <source>
        <dbReference type="EMBL" id="NDV92794.1"/>
    </source>
</evidence>
<comment type="caution">
    <text evidence="1">The sequence shown here is derived from an EMBL/GenBank/DDBJ whole genome shotgun (WGS) entry which is preliminary data.</text>
</comment>